<evidence type="ECO:0000256" key="5">
    <source>
        <dbReference type="ARBA" id="ARBA00008788"/>
    </source>
</evidence>
<feature type="region of interest" description="Disordered" evidence="19">
    <location>
        <begin position="28"/>
        <end position="55"/>
    </location>
</feature>
<comment type="subcellular location">
    <subcellularLocation>
        <location evidence="1">Early endosome</location>
    </subcellularLocation>
    <subcellularLocation>
        <location evidence="2">Golgi apparatus</location>
        <location evidence="2">trans-Golgi network</location>
    </subcellularLocation>
    <subcellularLocation>
        <location evidence="3">Late endosome</location>
    </subcellularLocation>
    <subcellularLocation>
        <location evidence="4">Secreted</location>
    </subcellularLocation>
</comment>
<dbReference type="GO" id="GO:0042627">
    <property type="term" value="C:chylomicron"/>
    <property type="evidence" value="ECO:0007669"/>
    <property type="project" value="UniProtKB-KW"/>
</dbReference>
<keyword evidence="12" id="KW-0333">Golgi apparatus</keyword>
<dbReference type="GO" id="GO:0034364">
    <property type="term" value="C:high-density lipoprotein particle"/>
    <property type="evidence" value="ECO:0007669"/>
    <property type="project" value="TreeGrafter"/>
</dbReference>
<dbReference type="Gene3D" id="1.20.120.20">
    <property type="entry name" value="Apolipoprotein"/>
    <property type="match status" value="2"/>
</dbReference>
<keyword evidence="13" id="KW-0445">Lipid transport</keyword>
<dbReference type="PANTHER" id="PTHR18976:SF13">
    <property type="entry name" value="APOLIPOPROTEIN A-V"/>
    <property type="match status" value="1"/>
</dbReference>
<dbReference type="Pfam" id="PF01442">
    <property type="entry name" value="Apolipoprotein"/>
    <property type="match status" value="1"/>
</dbReference>
<evidence type="ECO:0000256" key="6">
    <source>
        <dbReference type="ARBA" id="ARBA00022448"/>
    </source>
</evidence>
<evidence type="ECO:0000256" key="12">
    <source>
        <dbReference type="ARBA" id="ARBA00023034"/>
    </source>
</evidence>
<evidence type="ECO:0000256" key="10">
    <source>
        <dbReference type="ARBA" id="ARBA00022729"/>
    </source>
</evidence>
<evidence type="ECO:0000256" key="11">
    <source>
        <dbReference type="ARBA" id="ARBA00022753"/>
    </source>
</evidence>
<dbReference type="GO" id="GO:0033344">
    <property type="term" value="P:cholesterol efflux"/>
    <property type="evidence" value="ECO:0007669"/>
    <property type="project" value="TreeGrafter"/>
</dbReference>
<dbReference type="PANTHER" id="PTHR18976">
    <property type="entry name" value="APOLIPOPROTEIN"/>
    <property type="match status" value="1"/>
</dbReference>
<dbReference type="GO" id="GO:0005543">
    <property type="term" value="F:phospholipid binding"/>
    <property type="evidence" value="ECO:0007669"/>
    <property type="project" value="TreeGrafter"/>
</dbReference>
<keyword evidence="6" id="KW-0813">Transport</keyword>
<dbReference type="GO" id="GO:1903561">
    <property type="term" value="C:extracellular vesicle"/>
    <property type="evidence" value="ECO:0007669"/>
    <property type="project" value="TreeGrafter"/>
</dbReference>
<evidence type="ECO:0000256" key="1">
    <source>
        <dbReference type="ARBA" id="ARBA00004412"/>
    </source>
</evidence>
<evidence type="ECO:0000256" key="13">
    <source>
        <dbReference type="ARBA" id="ARBA00023055"/>
    </source>
</evidence>
<dbReference type="GO" id="GO:0005769">
    <property type="term" value="C:early endosome"/>
    <property type="evidence" value="ECO:0007669"/>
    <property type="project" value="UniProtKB-SubCell"/>
</dbReference>
<dbReference type="GO" id="GO:0005770">
    <property type="term" value="C:late endosome"/>
    <property type="evidence" value="ECO:0007669"/>
    <property type="project" value="UniProtKB-SubCell"/>
</dbReference>
<dbReference type="GO" id="GO:0055090">
    <property type="term" value="P:acylglycerol homeostasis"/>
    <property type="evidence" value="ECO:0007669"/>
    <property type="project" value="TreeGrafter"/>
</dbReference>
<dbReference type="AlphaFoldDB" id="A0A852M070"/>
<evidence type="ECO:0000256" key="9">
    <source>
        <dbReference type="ARBA" id="ARBA00022553"/>
    </source>
</evidence>
<dbReference type="GO" id="GO:0033700">
    <property type="term" value="P:phospholipid efflux"/>
    <property type="evidence" value="ECO:0007669"/>
    <property type="project" value="TreeGrafter"/>
</dbReference>
<dbReference type="GO" id="GO:0120020">
    <property type="term" value="F:cholesterol transfer activity"/>
    <property type="evidence" value="ECO:0007669"/>
    <property type="project" value="TreeGrafter"/>
</dbReference>
<keyword evidence="11" id="KW-0967">Endosome</keyword>
<dbReference type="GO" id="GO:0042157">
    <property type="term" value="P:lipoprotein metabolic process"/>
    <property type="evidence" value="ECO:0007669"/>
    <property type="project" value="InterPro"/>
</dbReference>
<sequence>SPLSAALLPAVPPAEPARSGFWEYLSQLTSSKESPEQGQSGQLGRDNANPKESVRDGYVGNFLEKLAPLGRALQPQLPPDPGSLRELLGRELDGLRAQLSPHADRGRQLAALRSRLRPLTEQLLAQVSLAARELRRRLTPSREEAARLLRGPGEARRLLARRGEAVERHTERVRAALQPMAERLAAEIRRNVQELHSNAVPHPGPLRRRVQELSAKLTRSARRLHHHIQSNLERLKEQLSPDPARAPPASAQELSREVQRRLEQFRRDTQLQVRGFARALDREAEEMRVQLWCCPGEPPALHDLPARLDALWRELARSLGERGGEGL</sequence>
<accession>A0A852M070</accession>
<keyword evidence="8" id="KW-0964">Secreted</keyword>
<evidence type="ECO:0000256" key="2">
    <source>
        <dbReference type="ARBA" id="ARBA00004601"/>
    </source>
</evidence>
<evidence type="ECO:0000313" key="20">
    <source>
        <dbReference type="EMBL" id="NXX97343.1"/>
    </source>
</evidence>
<keyword evidence="10" id="KW-0732">Signal</keyword>
<reference evidence="20 21" key="1">
    <citation type="submission" date="2020-02" db="EMBL/GenBank/DDBJ databases">
        <title>Bird 10,000 Genomes (B10K) Project - Family phase.</title>
        <authorList>
            <person name="Zhang G."/>
        </authorList>
    </citation>
    <scope>NUCLEOTIDE SEQUENCE [LARGE SCALE GENOMIC DNA]</scope>
    <source>
        <strain evidence="20">B10K-DU-017-21</strain>
    </source>
</reference>
<feature type="compositionally biased region" description="Polar residues" evidence="19">
    <location>
        <begin position="28"/>
        <end position="42"/>
    </location>
</feature>
<evidence type="ECO:0000256" key="14">
    <source>
        <dbReference type="ARBA" id="ARBA00023313"/>
    </source>
</evidence>
<protein>
    <recommendedName>
        <fullName evidence="15">Apolipoprotein A-V</fullName>
    </recommendedName>
    <alternativeName>
        <fullName evidence="16">Apolipoprotein A5</fullName>
    </alternativeName>
</protein>
<evidence type="ECO:0000256" key="16">
    <source>
        <dbReference type="ARBA" id="ARBA00042594"/>
    </source>
</evidence>
<dbReference type="GO" id="GO:0008203">
    <property type="term" value="P:cholesterol metabolic process"/>
    <property type="evidence" value="ECO:0007669"/>
    <property type="project" value="TreeGrafter"/>
</dbReference>
<dbReference type="InterPro" id="IPR000074">
    <property type="entry name" value="ApoA_E"/>
</dbReference>
<comment type="caution">
    <text evidence="20">The sequence shown here is derived from an EMBL/GenBank/DDBJ whole genome shotgun (WGS) entry which is preliminary data.</text>
</comment>
<name>A0A852M070_9AVES</name>
<gene>
    <name evidence="20" type="primary">Apoa5</name>
    <name evidence="20" type="ORF">CENBEN_R07749</name>
</gene>
<comment type="subunit">
    <text evidence="18">Interacts with GPIHBP1. Interacts with SORL1; this interaction leads to APOA5 internalization and sorting either to lysosomes and degradation, or to the trans-Golgi network.</text>
</comment>
<dbReference type="GO" id="GO:0005794">
    <property type="term" value="C:Golgi apparatus"/>
    <property type="evidence" value="ECO:0007669"/>
    <property type="project" value="UniProtKB-SubCell"/>
</dbReference>
<evidence type="ECO:0000313" key="21">
    <source>
        <dbReference type="Proteomes" id="UP000632886"/>
    </source>
</evidence>
<evidence type="ECO:0000256" key="18">
    <source>
        <dbReference type="ARBA" id="ARBA00046669"/>
    </source>
</evidence>
<dbReference type="Proteomes" id="UP000632886">
    <property type="component" value="Unassembled WGS sequence"/>
</dbReference>
<feature type="non-terminal residue" evidence="20">
    <location>
        <position position="1"/>
    </location>
</feature>
<evidence type="ECO:0000256" key="7">
    <source>
        <dbReference type="ARBA" id="ARBA00022513"/>
    </source>
</evidence>
<evidence type="ECO:0000256" key="3">
    <source>
        <dbReference type="ARBA" id="ARBA00004603"/>
    </source>
</evidence>
<dbReference type="InterPro" id="IPR050163">
    <property type="entry name" value="Apolipoprotein_A1/A4/E"/>
</dbReference>
<evidence type="ECO:0000256" key="15">
    <source>
        <dbReference type="ARBA" id="ARBA00040758"/>
    </source>
</evidence>
<comment type="function">
    <text evidence="17">Minor apolipoprotein mainly associated with HDL and to a lesser extent with VLDL. May also be associated with chylomicrons. Important determinant of plasma triglyceride (TG) levels by both being a potent stimulator of apo-CII lipoprotein lipase (LPL) TG hydrolysis and an inhibitor of the hepatic VLDL-TG production rate (without affecting the VLDL-apoB production rate). Activates poorly lecithin:cholesterol acyltransferase (LCAT) and does not enhance efflux of cholesterol from macrophages. Binds heparin.</text>
</comment>
<keyword evidence="14" id="KW-0850">VLDL</keyword>
<dbReference type="SUPFAM" id="SSF58113">
    <property type="entry name" value="Apolipoprotein A-I"/>
    <property type="match status" value="1"/>
</dbReference>
<keyword evidence="21" id="KW-1185">Reference proteome</keyword>
<organism evidence="20 21">
    <name type="scientific">Centropus bengalensis</name>
    <name type="common">lesser coucal</name>
    <dbReference type="NCBI Taxonomy" id="1463675"/>
    <lineage>
        <taxon>Eukaryota</taxon>
        <taxon>Metazoa</taxon>
        <taxon>Chordata</taxon>
        <taxon>Craniata</taxon>
        <taxon>Vertebrata</taxon>
        <taxon>Euteleostomi</taxon>
        <taxon>Archelosauria</taxon>
        <taxon>Archosauria</taxon>
        <taxon>Dinosauria</taxon>
        <taxon>Saurischia</taxon>
        <taxon>Theropoda</taxon>
        <taxon>Coelurosauria</taxon>
        <taxon>Aves</taxon>
        <taxon>Neognathae</taxon>
        <taxon>Neoaves</taxon>
        <taxon>Otidimorphae</taxon>
        <taxon>Cuculiformes</taxon>
        <taxon>Centropidae</taxon>
        <taxon>Centropus</taxon>
    </lineage>
</organism>
<dbReference type="GO" id="GO:0034361">
    <property type="term" value="C:very-low-density lipoprotein particle"/>
    <property type="evidence" value="ECO:0007669"/>
    <property type="project" value="UniProtKB-KW"/>
</dbReference>
<comment type="similarity">
    <text evidence="5">Belongs to the apolipoprotein A1/A4/E family.</text>
</comment>
<evidence type="ECO:0000256" key="4">
    <source>
        <dbReference type="ARBA" id="ARBA00004613"/>
    </source>
</evidence>
<dbReference type="EMBL" id="WBNK01001403">
    <property type="protein sequence ID" value="NXX97343.1"/>
    <property type="molecule type" value="Genomic_DNA"/>
</dbReference>
<dbReference type="GO" id="GO:0060228">
    <property type="term" value="F:phosphatidylcholine-sterol O-acyltransferase activator activity"/>
    <property type="evidence" value="ECO:0007669"/>
    <property type="project" value="TreeGrafter"/>
</dbReference>
<evidence type="ECO:0000256" key="17">
    <source>
        <dbReference type="ARBA" id="ARBA00046248"/>
    </source>
</evidence>
<keyword evidence="9" id="KW-0597">Phosphoprotein</keyword>
<proteinExistence type="inferred from homology"/>
<evidence type="ECO:0000256" key="19">
    <source>
        <dbReference type="SAM" id="MobiDB-lite"/>
    </source>
</evidence>
<feature type="non-terminal residue" evidence="20">
    <location>
        <position position="327"/>
    </location>
</feature>
<evidence type="ECO:0000256" key="8">
    <source>
        <dbReference type="ARBA" id="ARBA00022525"/>
    </source>
</evidence>
<keyword evidence="7" id="KW-0162">Chylomicron</keyword>